<feature type="compositionally biased region" description="Low complexity" evidence="5">
    <location>
        <begin position="240"/>
        <end position="273"/>
    </location>
</feature>
<feature type="compositionally biased region" description="Acidic residues" evidence="5">
    <location>
        <begin position="161"/>
        <end position="172"/>
    </location>
</feature>
<keyword evidence="9" id="KW-1185">Reference proteome</keyword>
<dbReference type="Pfam" id="PF14378">
    <property type="entry name" value="PAP2_3"/>
    <property type="match status" value="1"/>
</dbReference>
<dbReference type="InterPro" id="IPR052185">
    <property type="entry name" value="IPC_Synthase-Related"/>
</dbReference>
<feature type="domain" description="Inositolphosphotransferase Aur1/Ipt1" evidence="7">
    <location>
        <begin position="31"/>
        <end position="96"/>
    </location>
</feature>
<dbReference type="STRING" id="64571.A0A1Y2G713"/>
<dbReference type="PANTHER" id="PTHR31310:SF11">
    <property type="entry name" value="INOSITOL PHOSPHORYLCERAMIDE SYNTHASE CATALYTIC SUBUNIT AUR1"/>
    <property type="match status" value="1"/>
</dbReference>
<comment type="caution">
    <text evidence="8">The sequence shown here is derived from an EMBL/GenBank/DDBJ whole genome shotgun (WGS) entry which is preliminary data.</text>
</comment>
<dbReference type="Proteomes" id="UP000193648">
    <property type="component" value="Unassembled WGS sequence"/>
</dbReference>
<name>A0A1Y2G713_9FUNG</name>
<dbReference type="AlphaFoldDB" id="A0A1Y2G713"/>
<dbReference type="InParanoid" id="A0A1Y2G713"/>
<evidence type="ECO:0000256" key="2">
    <source>
        <dbReference type="ARBA" id="ARBA00022692"/>
    </source>
</evidence>
<dbReference type="CDD" id="cd03386">
    <property type="entry name" value="PAP2_Aur1_like"/>
    <property type="match status" value="1"/>
</dbReference>
<evidence type="ECO:0000256" key="1">
    <source>
        <dbReference type="ARBA" id="ARBA00004141"/>
    </source>
</evidence>
<evidence type="ECO:0000256" key="3">
    <source>
        <dbReference type="ARBA" id="ARBA00022989"/>
    </source>
</evidence>
<evidence type="ECO:0000313" key="8">
    <source>
        <dbReference type="EMBL" id="ORY96025.1"/>
    </source>
</evidence>
<dbReference type="EMBL" id="MCFF01000079">
    <property type="protein sequence ID" value="ORY96025.1"/>
    <property type="molecule type" value="Genomic_DNA"/>
</dbReference>
<accession>A0A1Y2G713</accession>
<feature type="region of interest" description="Disordered" evidence="5">
    <location>
        <begin position="155"/>
        <end position="187"/>
    </location>
</feature>
<dbReference type="Gene3D" id="1.20.144.10">
    <property type="entry name" value="Phosphatidic acid phosphatase type 2/haloperoxidase"/>
    <property type="match status" value="1"/>
</dbReference>
<feature type="transmembrane region" description="Helical" evidence="6">
    <location>
        <begin position="86"/>
        <end position="105"/>
    </location>
</feature>
<keyword evidence="3 6" id="KW-1133">Transmembrane helix</keyword>
<feature type="compositionally biased region" description="Low complexity" evidence="5">
    <location>
        <begin position="309"/>
        <end position="324"/>
    </location>
</feature>
<dbReference type="OrthoDB" id="5784at2759"/>
<dbReference type="InterPro" id="IPR036938">
    <property type="entry name" value="PAP2/HPO_sf"/>
</dbReference>
<dbReference type="GO" id="GO:0016020">
    <property type="term" value="C:membrane"/>
    <property type="evidence" value="ECO:0007669"/>
    <property type="project" value="UniProtKB-SubCell"/>
</dbReference>
<dbReference type="RefSeq" id="XP_021875457.1">
    <property type="nucleotide sequence ID" value="XM_022026982.1"/>
</dbReference>
<dbReference type="SUPFAM" id="SSF48317">
    <property type="entry name" value="Acid phosphatase/Vanadium-dependent haloperoxidase"/>
    <property type="match status" value="1"/>
</dbReference>
<sequence>MPGDPGGLARVDDILGVQMYKTTFTASPLVFGAFPSLHSADACLLAFFVVYVFGPRSIPFAMSYVFWIWWATMYLGHHYVVDLVGGGAYAVIAFWIGSFFLPSVLPTQQEEYDEYDEYDEDDGDLKYGQYYSDRKGQSSVKIDMIEALRQHEKRTLLCTPDDQDNEGDDESEAGSSSDCGSRSGCNNSASDVRFVDEGVIVAMDESLEMSRVVVDISTAGVGVGTLSTLKIKEARRVRSEGSSPSSPSSPTSMSSSSYSSSSSSSSAAASSSSRKIKKSSSNTSRQSWNGWQGYESWIEVLATVNTPRTSPKTSPVPSASSSSTNLPGVTY</sequence>
<evidence type="ECO:0000256" key="5">
    <source>
        <dbReference type="SAM" id="MobiDB-lite"/>
    </source>
</evidence>
<proteinExistence type="predicted"/>
<gene>
    <name evidence="8" type="ORF">BCR41DRAFT_375782</name>
</gene>
<feature type="region of interest" description="Disordered" evidence="5">
    <location>
        <begin position="307"/>
        <end position="331"/>
    </location>
</feature>
<keyword evidence="4 6" id="KW-0472">Membrane</keyword>
<comment type="subcellular location">
    <subcellularLocation>
        <location evidence="1">Membrane</location>
        <topology evidence="1">Multi-pass membrane protein</topology>
    </subcellularLocation>
</comment>
<dbReference type="GO" id="GO:0070916">
    <property type="term" value="C:inositol phosphoceramide synthase complex"/>
    <property type="evidence" value="ECO:0007669"/>
    <property type="project" value="TreeGrafter"/>
</dbReference>
<feature type="compositionally biased region" description="Low complexity" evidence="5">
    <location>
        <begin position="173"/>
        <end position="187"/>
    </location>
</feature>
<dbReference type="PANTHER" id="PTHR31310">
    <property type="match status" value="1"/>
</dbReference>
<reference evidence="8 9" key="1">
    <citation type="submission" date="2016-07" db="EMBL/GenBank/DDBJ databases">
        <title>Pervasive Adenine N6-methylation of Active Genes in Fungi.</title>
        <authorList>
            <consortium name="DOE Joint Genome Institute"/>
            <person name="Mondo S.J."/>
            <person name="Dannebaum R.O."/>
            <person name="Kuo R.C."/>
            <person name="Labutti K."/>
            <person name="Haridas S."/>
            <person name="Kuo A."/>
            <person name="Salamov A."/>
            <person name="Ahrendt S.R."/>
            <person name="Lipzen A."/>
            <person name="Sullivan W."/>
            <person name="Andreopoulos W.B."/>
            <person name="Clum A."/>
            <person name="Lindquist E."/>
            <person name="Daum C."/>
            <person name="Ramamoorthy G.K."/>
            <person name="Gryganskyi A."/>
            <person name="Culley D."/>
            <person name="Magnuson J.K."/>
            <person name="James T.Y."/>
            <person name="O'Malley M.A."/>
            <person name="Stajich J.E."/>
            <person name="Spatafora J.W."/>
            <person name="Visel A."/>
            <person name="Grigoriev I.V."/>
        </authorList>
    </citation>
    <scope>NUCLEOTIDE SEQUENCE [LARGE SCALE GENOMIC DNA]</scope>
    <source>
        <strain evidence="8 9">NRRL 3116</strain>
    </source>
</reference>
<protein>
    <recommendedName>
        <fullName evidence="7">Inositolphosphotransferase Aur1/Ipt1 domain-containing protein</fullName>
    </recommendedName>
</protein>
<evidence type="ECO:0000259" key="7">
    <source>
        <dbReference type="Pfam" id="PF14378"/>
    </source>
</evidence>
<dbReference type="GO" id="GO:0030148">
    <property type="term" value="P:sphingolipid biosynthetic process"/>
    <property type="evidence" value="ECO:0007669"/>
    <property type="project" value="TreeGrafter"/>
</dbReference>
<dbReference type="GO" id="GO:0006676">
    <property type="term" value="P:mannosyl diphosphorylinositol ceramide metabolic process"/>
    <property type="evidence" value="ECO:0007669"/>
    <property type="project" value="TreeGrafter"/>
</dbReference>
<evidence type="ECO:0000256" key="6">
    <source>
        <dbReference type="SAM" id="Phobius"/>
    </source>
</evidence>
<evidence type="ECO:0000313" key="9">
    <source>
        <dbReference type="Proteomes" id="UP000193648"/>
    </source>
</evidence>
<feature type="region of interest" description="Disordered" evidence="5">
    <location>
        <begin position="234"/>
        <end position="288"/>
    </location>
</feature>
<evidence type="ECO:0000256" key="4">
    <source>
        <dbReference type="ARBA" id="ARBA00023136"/>
    </source>
</evidence>
<dbReference type="InterPro" id="IPR026841">
    <property type="entry name" value="Aur1/Ipt1"/>
</dbReference>
<keyword evidence="2 6" id="KW-0812">Transmembrane</keyword>
<dbReference type="GeneID" id="33568825"/>
<organism evidence="8 9">
    <name type="scientific">Lobosporangium transversale</name>
    <dbReference type="NCBI Taxonomy" id="64571"/>
    <lineage>
        <taxon>Eukaryota</taxon>
        <taxon>Fungi</taxon>
        <taxon>Fungi incertae sedis</taxon>
        <taxon>Mucoromycota</taxon>
        <taxon>Mortierellomycotina</taxon>
        <taxon>Mortierellomycetes</taxon>
        <taxon>Mortierellales</taxon>
        <taxon>Mortierellaceae</taxon>
        <taxon>Lobosporangium</taxon>
    </lineage>
</organism>